<sequence>MRGKGLITAVIILTFAALMTYAVVSLQVFSEGTGVRPLGEFYLENSYFGDYSAKSPEVVTSILWDYRGIDTLFETAVFFLAIIGSLTIFRLTKEQEKEVKKVESAPTELTPIVKDVTKVIVAMILAVSASIALHGHLTPGGGFQGGSALAVAPLLIIAAYSKYALEKNGLDKTRALILRSIGLLGIALVALVPLLSGGFVMQNQPIFPAEIGGQLIGGSLIYYNFFEFLAVGAGFTAVFLLLSIPEEKFKKILEVKK</sequence>
<feature type="transmembrane region" description="Helical" evidence="6">
    <location>
        <begin position="143"/>
        <end position="165"/>
    </location>
</feature>
<dbReference type="STRING" id="1712654.A7C91_07005"/>
<keyword evidence="9" id="KW-1185">Reference proteome</keyword>
<evidence type="ECO:0000313" key="8">
    <source>
        <dbReference type="EMBL" id="ANF22946.1"/>
    </source>
</evidence>
<keyword evidence="5 6" id="KW-0472">Membrane</keyword>
<dbReference type="OrthoDB" id="19265at2157"/>
<dbReference type="RefSeq" id="WP_068666128.1">
    <property type="nucleotide sequence ID" value="NZ_CP015520.1"/>
</dbReference>
<name>A0A172WI12_9EURY</name>
<evidence type="ECO:0000256" key="2">
    <source>
        <dbReference type="ARBA" id="ARBA00022475"/>
    </source>
</evidence>
<dbReference type="Pfam" id="PF04039">
    <property type="entry name" value="MnhB"/>
    <property type="match status" value="1"/>
</dbReference>
<accession>A0A172WI12</accession>
<feature type="transmembrane region" description="Helical" evidence="6">
    <location>
        <begin position="221"/>
        <end position="242"/>
    </location>
</feature>
<evidence type="ECO:0000256" key="3">
    <source>
        <dbReference type="ARBA" id="ARBA00022692"/>
    </source>
</evidence>
<gene>
    <name evidence="8" type="ORF">A7C91_07005</name>
</gene>
<dbReference type="AlphaFoldDB" id="A0A172WI12"/>
<evidence type="ECO:0000313" key="9">
    <source>
        <dbReference type="Proteomes" id="UP000076969"/>
    </source>
</evidence>
<dbReference type="EMBL" id="CP015520">
    <property type="protein sequence ID" value="ANF22946.1"/>
    <property type="molecule type" value="Genomic_DNA"/>
</dbReference>
<feature type="transmembrane region" description="Helical" evidence="6">
    <location>
        <begin position="72"/>
        <end position="91"/>
    </location>
</feature>
<proteinExistence type="predicted"/>
<dbReference type="KEGG" id="tpie:A7C91_07005"/>
<dbReference type="InterPro" id="IPR007182">
    <property type="entry name" value="MnhB"/>
</dbReference>
<dbReference type="PANTHER" id="PTHR33932:SF4">
    <property type="entry name" value="NA(+)_H(+) ANTIPORTER SUBUNIT B"/>
    <property type="match status" value="1"/>
</dbReference>
<feature type="transmembrane region" description="Helical" evidence="6">
    <location>
        <begin position="177"/>
        <end position="201"/>
    </location>
</feature>
<evidence type="ECO:0000256" key="4">
    <source>
        <dbReference type="ARBA" id="ARBA00022989"/>
    </source>
</evidence>
<keyword evidence="4 6" id="KW-1133">Transmembrane helix</keyword>
<evidence type="ECO:0000256" key="5">
    <source>
        <dbReference type="ARBA" id="ARBA00023136"/>
    </source>
</evidence>
<protein>
    <submittedName>
        <fullName evidence="8">Sodium:proton antiporter</fullName>
    </submittedName>
</protein>
<evidence type="ECO:0000256" key="6">
    <source>
        <dbReference type="SAM" id="Phobius"/>
    </source>
</evidence>
<dbReference type="Proteomes" id="UP000076969">
    <property type="component" value="Chromosome"/>
</dbReference>
<dbReference type="GeneID" id="28495929"/>
<dbReference type="GO" id="GO:0005886">
    <property type="term" value="C:plasma membrane"/>
    <property type="evidence" value="ECO:0007669"/>
    <property type="project" value="UniProtKB-SubCell"/>
</dbReference>
<comment type="subcellular location">
    <subcellularLocation>
        <location evidence="1">Cell membrane</location>
        <topology evidence="1">Multi-pass membrane protein</topology>
    </subcellularLocation>
</comment>
<evidence type="ECO:0000256" key="1">
    <source>
        <dbReference type="ARBA" id="ARBA00004651"/>
    </source>
</evidence>
<dbReference type="InterPro" id="IPR050622">
    <property type="entry name" value="CPA3_antiporter_subunitB"/>
</dbReference>
<keyword evidence="2" id="KW-1003">Cell membrane</keyword>
<organism evidence="8 9">
    <name type="scientific">Thermococcus piezophilus</name>
    <dbReference type="NCBI Taxonomy" id="1712654"/>
    <lineage>
        <taxon>Archaea</taxon>
        <taxon>Methanobacteriati</taxon>
        <taxon>Methanobacteriota</taxon>
        <taxon>Thermococci</taxon>
        <taxon>Thermococcales</taxon>
        <taxon>Thermococcaceae</taxon>
        <taxon>Thermococcus</taxon>
    </lineage>
</organism>
<keyword evidence="3 6" id="KW-0812">Transmembrane</keyword>
<feature type="domain" description="Na+/H+ antiporter MnhB subunit-related protein" evidence="7">
    <location>
        <begin position="112"/>
        <end position="236"/>
    </location>
</feature>
<dbReference type="PANTHER" id="PTHR33932">
    <property type="entry name" value="NA(+)/H(+) ANTIPORTER SUBUNIT B"/>
    <property type="match status" value="1"/>
</dbReference>
<feature type="transmembrane region" description="Helical" evidence="6">
    <location>
        <begin position="119"/>
        <end position="137"/>
    </location>
</feature>
<reference evidence="9" key="1">
    <citation type="journal article" date="2016" name="Syst. Appl. Microbiol.">
        <title>Thermococcus piezophilus sp. nov., a novel hyperthermophilic and piezophilic archaeon with a broad pressure range for growth, isolated from a deepest hydrothermal vent at the Mid-Cayman Rise.</title>
        <authorList>
            <person name="Dalmasso C."/>
            <person name="Oger P."/>
            <person name="Selva G."/>
            <person name="Courtine D."/>
            <person name="L'Haridon S."/>
            <person name="Garlaschelli A."/>
            <person name="Roussel E."/>
            <person name="Miyazaki J."/>
            <person name="Reveillaud J."/>
            <person name="Jebbar M."/>
            <person name="Takai K."/>
            <person name="Maignien L."/>
            <person name="Alain K."/>
        </authorList>
    </citation>
    <scope>NUCLEOTIDE SEQUENCE [LARGE SCALE GENOMIC DNA]</scope>
    <source>
        <strain evidence="9">CDGS</strain>
    </source>
</reference>
<evidence type="ECO:0000259" key="7">
    <source>
        <dbReference type="Pfam" id="PF04039"/>
    </source>
</evidence>